<dbReference type="InterPro" id="IPR011711">
    <property type="entry name" value="GntR_C"/>
</dbReference>
<dbReference type="Pfam" id="PF00392">
    <property type="entry name" value="GntR"/>
    <property type="match status" value="1"/>
</dbReference>
<dbReference type="InterPro" id="IPR036388">
    <property type="entry name" value="WH-like_DNA-bd_sf"/>
</dbReference>
<evidence type="ECO:0000259" key="4">
    <source>
        <dbReference type="PROSITE" id="PS50949"/>
    </source>
</evidence>
<dbReference type="SMART" id="SM00895">
    <property type="entry name" value="FCD"/>
    <property type="match status" value="1"/>
</dbReference>
<dbReference type="PRINTS" id="PR00035">
    <property type="entry name" value="HTHGNTR"/>
</dbReference>
<dbReference type="PANTHER" id="PTHR43537:SF44">
    <property type="entry name" value="GNTR FAMILY REGULATORY PROTEIN"/>
    <property type="match status" value="1"/>
</dbReference>
<gene>
    <name evidence="5" type="ORF">FHS27_004203</name>
</gene>
<dbReference type="GO" id="GO:0003700">
    <property type="term" value="F:DNA-binding transcription factor activity"/>
    <property type="evidence" value="ECO:0007669"/>
    <property type="project" value="InterPro"/>
</dbReference>
<dbReference type="RefSeq" id="WP_184306578.1">
    <property type="nucleotide sequence ID" value="NZ_JACHXU010000015.1"/>
</dbReference>
<keyword evidence="1" id="KW-0805">Transcription regulation</keyword>
<dbReference type="GO" id="GO:0003677">
    <property type="term" value="F:DNA binding"/>
    <property type="evidence" value="ECO:0007669"/>
    <property type="project" value="UniProtKB-KW"/>
</dbReference>
<evidence type="ECO:0000313" key="6">
    <source>
        <dbReference type="Proteomes" id="UP000536179"/>
    </source>
</evidence>
<dbReference type="InterPro" id="IPR008920">
    <property type="entry name" value="TF_FadR/GntR_C"/>
</dbReference>
<comment type="caution">
    <text evidence="5">The sequence shown here is derived from an EMBL/GenBank/DDBJ whole genome shotgun (WGS) entry which is preliminary data.</text>
</comment>
<evidence type="ECO:0000256" key="2">
    <source>
        <dbReference type="ARBA" id="ARBA00023125"/>
    </source>
</evidence>
<keyword evidence="6" id="KW-1185">Reference proteome</keyword>
<keyword evidence="2 5" id="KW-0238">DNA-binding</keyword>
<accession>A0A7W5H7T0</accession>
<reference evidence="5 6" key="1">
    <citation type="submission" date="2020-08" db="EMBL/GenBank/DDBJ databases">
        <title>Genomic Encyclopedia of Type Strains, Phase III (KMG-III): the genomes of soil and plant-associated and newly described type strains.</title>
        <authorList>
            <person name="Whitman W."/>
        </authorList>
    </citation>
    <scope>NUCLEOTIDE SEQUENCE [LARGE SCALE GENOMIC DNA]</scope>
    <source>
        <strain evidence="5 6">CECT 8075</strain>
    </source>
</reference>
<protein>
    <submittedName>
        <fullName evidence="5">DNA-binding FadR family transcriptional regulator</fullName>
    </submittedName>
</protein>
<dbReference type="Gene3D" id="1.10.10.10">
    <property type="entry name" value="Winged helix-like DNA-binding domain superfamily/Winged helix DNA-binding domain"/>
    <property type="match status" value="1"/>
</dbReference>
<evidence type="ECO:0000256" key="1">
    <source>
        <dbReference type="ARBA" id="ARBA00023015"/>
    </source>
</evidence>
<organism evidence="5 6">
    <name type="scientific">Aporhodopirellula rubra</name>
    <dbReference type="NCBI Taxonomy" id="980271"/>
    <lineage>
        <taxon>Bacteria</taxon>
        <taxon>Pseudomonadati</taxon>
        <taxon>Planctomycetota</taxon>
        <taxon>Planctomycetia</taxon>
        <taxon>Pirellulales</taxon>
        <taxon>Pirellulaceae</taxon>
        <taxon>Aporhodopirellula</taxon>
    </lineage>
</organism>
<dbReference type="Gene3D" id="1.20.120.530">
    <property type="entry name" value="GntR ligand-binding domain-like"/>
    <property type="match status" value="1"/>
</dbReference>
<dbReference type="EMBL" id="JACHXU010000015">
    <property type="protein sequence ID" value="MBB3208375.1"/>
    <property type="molecule type" value="Genomic_DNA"/>
</dbReference>
<dbReference type="PROSITE" id="PS50949">
    <property type="entry name" value="HTH_GNTR"/>
    <property type="match status" value="1"/>
</dbReference>
<feature type="domain" description="HTH gntR-type" evidence="4">
    <location>
        <begin position="6"/>
        <end position="74"/>
    </location>
</feature>
<evidence type="ECO:0000313" key="5">
    <source>
        <dbReference type="EMBL" id="MBB3208375.1"/>
    </source>
</evidence>
<dbReference type="SMART" id="SM00345">
    <property type="entry name" value="HTH_GNTR"/>
    <property type="match status" value="1"/>
</dbReference>
<dbReference type="Pfam" id="PF07729">
    <property type="entry name" value="FCD"/>
    <property type="match status" value="1"/>
</dbReference>
<dbReference type="SUPFAM" id="SSF48008">
    <property type="entry name" value="GntR ligand-binding domain-like"/>
    <property type="match status" value="1"/>
</dbReference>
<evidence type="ECO:0000256" key="3">
    <source>
        <dbReference type="ARBA" id="ARBA00023163"/>
    </source>
</evidence>
<proteinExistence type="predicted"/>
<dbReference type="InterPro" id="IPR000524">
    <property type="entry name" value="Tscrpt_reg_HTH_GntR"/>
</dbReference>
<dbReference type="InterPro" id="IPR036390">
    <property type="entry name" value="WH_DNA-bd_sf"/>
</dbReference>
<dbReference type="Proteomes" id="UP000536179">
    <property type="component" value="Unassembled WGS sequence"/>
</dbReference>
<name>A0A7W5H7T0_9BACT</name>
<dbReference type="PANTHER" id="PTHR43537">
    <property type="entry name" value="TRANSCRIPTIONAL REGULATOR, GNTR FAMILY"/>
    <property type="match status" value="1"/>
</dbReference>
<dbReference type="CDD" id="cd07377">
    <property type="entry name" value="WHTH_GntR"/>
    <property type="match status" value="1"/>
</dbReference>
<sequence length="241" mass="26701">MSRTRHNLCEQVVHDLGVRIVSGGIEPGDAIPQEWMLCEQMGVSRTVIREAIKSLAAKGLIESRAKRGTIVRPSCVWNHLDQDVIAWRARSDESGQNLICLTEFRQAVEPKAAAMAAERASTPELDRIREAWEEMDRTAGNDVEAFLAADIRFHTEIMQATCNPFFSPVANVIGASLESSLRVTNCLPPDNIPSVPLHEKVLRAIVEHRPMAAHDAMLSMLMDAAKRIERAIQKTSDASPK</sequence>
<keyword evidence="3" id="KW-0804">Transcription</keyword>
<dbReference type="AlphaFoldDB" id="A0A7W5H7T0"/>
<dbReference type="SUPFAM" id="SSF46785">
    <property type="entry name" value="Winged helix' DNA-binding domain"/>
    <property type="match status" value="1"/>
</dbReference>